<dbReference type="InterPro" id="IPR016024">
    <property type="entry name" value="ARM-type_fold"/>
</dbReference>
<evidence type="ECO:0000313" key="4">
    <source>
        <dbReference type="Proteomes" id="UP001202134"/>
    </source>
</evidence>
<evidence type="ECO:0000256" key="2">
    <source>
        <dbReference type="SAM" id="SignalP"/>
    </source>
</evidence>
<comment type="caution">
    <text evidence="3">The sequence shown here is derived from an EMBL/GenBank/DDBJ whole genome shotgun (WGS) entry which is preliminary data.</text>
</comment>
<keyword evidence="1" id="KW-0802">TPR repeat</keyword>
<name>A0ABT0KJ36_9GAMM</name>
<proteinExistence type="predicted"/>
<feature type="repeat" description="TPR" evidence="1">
    <location>
        <begin position="197"/>
        <end position="230"/>
    </location>
</feature>
<feature type="chain" id="PRO_5046466934" evidence="2">
    <location>
        <begin position="30"/>
        <end position="340"/>
    </location>
</feature>
<reference evidence="3 4" key="1">
    <citation type="submission" date="2022-01" db="EMBL/GenBank/DDBJ databases">
        <title>Whole genome-based taxonomy of the Shewanellaceae.</title>
        <authorList>
            <person name="Martin-Rodriguez A.J."/>
        </authorList>
    </citation>
    <scope>NUCLEOTIDE SEQUENCE [LARGE SCALE GENOMIC DNA]</scope>
    <source>
        <strain evidence="3 4">DSM 24955</strain>
    </source>
</reference>
<dbReference type="Gene3D" id="1.25.40.10">
    <property type="entry name" value="Tetratricopeptide repeat domain"/>
    <property type="match status" value="1"/>
</dbReference>
<evidence type="ECO:0000256" key="1">
    <source>
        <dbReference type="PROSITE-ProRule" id="PRU00339"/>
    </source>
</evidence>
<accession>A0ABT0KJ36</accession>
<dbReference type="InterPro" id="IPR019734">
    <property type="entry name" value="TPR_rpt"/>
</dbReference>
<dbReference type="SUPFAM" id="SSF48371">
    <property type="entry name" value="ARM repeat"/>
    <property type="match status" value="1"/>
</dbReference>
<dbReference type="RefSeq" id="WP_248954443.1">
    <property type="nucleotide sequence ID" value="NZ_JAKIKU010000001.1"/>
</dbReference>
<evidence type="ECO:0000313" key="3">
    <source>
        <dbReference type="EMBL" id="MCL1043860.1"/>
    </source>
</evidence>
<protein>
    <submittedName>
        <fullName evidence="3">Tetratricopeptide repeat protein</fullName>
    </submittedName>
</protein>
<dbReference type="Proteomes" id="UP001202134">
    <property type="component" value="Unassembled WGS sequence"/>
</dbReference>
<dbReference type="SUPFAM" id="SSF48452">
    <property type="entry name" value="TPR-like"/>
    <property type="match status" value="1"/>
</dbReference>
<organism evidence="3 4">
    <name type="scientific">Shewanella electrodiphila</name>
    <dbReference type="NCBI Taxonomy" id="934143"/>
    <lineage>
        <taxon>Bacteria</taxon>
        <taxon>Pseudomonadati</taxon>
        <taxon>Pseudomonadota</taxon>
        <taxon>Gammaproteobacteria</taxon>
        <taxon>Alteromonadales</taxon>
        <taxon>Shewanellaceae</taxon>
        <taxon>Shewanella</taxon>
    </lineage>
</organism>
<keyword evidence="2" id="KW-0732">Signal</keyword>
<sequence>MTFRPLTLFTLVALSMSLPVLSISLPANAAQTETTTSESSETVTPQAMAYIAQNINEPAEKRAQALRFIAQYPNENSLVAVARALKDSQPIVREAAIAGAMPYPLEHRYRMVAPLLQDDVESVRFSATVSLIKDFEQLQMGQQAELRSQADKLIAQLKLDESYTQQLLLADVYRWTLRPNLAQNIYLGLLASADKTTELYLNLSTNYYAQGQDELALSTLDKGIEFDSSNANLHYSKALTLVRLNQKGIAAISMSKATELAPENAYYWYLNGVLQEPLDIELSIESFEQAYLISGSPENLYAMCDIYIRNNHKNTEECISALADIAPPQVINDLRAKQAQ</sequence>
<keyword evidence="4" id="KW-1185">Reference proteome</keyword>
<dbReference type="InterPro" id="IPR011990">
    <property type="entry name" value="TPR-like_helical_dom_sf"/>
</dbReference>
<gene>
    <name evidence="3" type="ORF">L2737_00745</name>
</gene>
<dbReference type="PROSITE" id="PS50005">
    <property type="entry name" value="TPR"/>
    <property type="match status" value="1"/>
</dbReference>
<dbReference type="EMBL" id="JAKIKU010000001">
    <property type="protein sequence ID" value="MCL1043860.1"/>
    <property type="molecule type" value="Genomic_DNA"/>
</dbReference>
<feature type="signal peptide" evidence="2">
    <location>
        <begin position="1"/>
        <end position="29"/>
    </location>
</feature>